<dbReference type="EMBL" id="FNVO01000023">
    <property type="protein sequence ID" value="SEG89118.1"/>
    <property type="molecule type" value="Genomic_DNA"/>
</dbReference>
<dbReference type="AlphaFoldDB" id="A0A1H6DV20"/>
<keyword evidence="4" id="KW-1185">Reference proteome</keyword>
<sequence length="161" mass="16403">MNDVAALGSGASSFADRLVKRLNTWPAVSIGRADCGIGFGLGVGPRQILHLHSADLHSADEAELLLTRPVIERLGAALARSGRVAVRPGGDWVRIGLSTDSDVTLVLSLASVAIKAAGDPVGTSQATPCSAAERPAAEQTAPRPGRDPGPAALSGNGPRRT</sequence>
<dbReference type="Proteomes" id="UP000236723">
    <property type="component" value="Unassembled WGS sequence"/>
</dbReference>
<evidence type="ECO:0000313" key="3">
    <source>
        <dbReference type="EMBL" id="SEG89118.1"/>
    </source>
</evidence>
<name>A0A1H6DV20_9ACTN</name>
<feature type="domain" description="Luciferase" evidence="2">
    <location>
        <begin position="46"/>
        <end position="113"/>
    </location>
</feature>
<dbReference type="Pfam" id="PF17648">
    <property type="entry name" value="Luciferase"/>
    <property type="match status" value="1"/>
</dbReference>
<proteinExistence type="predicted"/>
<reference evidence="4" key="1">
    <citation type="submission" date="2016-10" db="EMBL/GenBank/DDBJ databases">
        <authorList>
            <person name="Varghese N."/>
            <person name="Submissions S."/>
        </authorList>
    </citation>
    <scope>NUCLEOTIDE SEQUENCE [LARGE SCALE GENOMIC DNA]</scope>
    <source>
        <strain evidence="4">DSM 43163</strain>
    </source>
</reference>
<protein>
    <recommendedName>
        <fullName evidence="2">Luciferase domain-containing protein</fullName>
    </recommendedName>
</protein>
<evidence type="ECO:0000256" key="1">
    <source>
        <dbReference type="SAM" id="MobiDB-lite"/>
    </source>
</evidence>
<feature type="region of interest" description="Disordered" evidence="1">
    <location>
        <begin position="119"/>
        <end position="161"/>
    </location>
</feature>
<dbReference type="InterPro" id="IPR040841">
    <property type="entry name" value="Luciferase_dom"/>
</dbReference>
<dbReference type="OrthoDB" id="4321985at2"/>
<accession>A0A1H6DV20</accession>
<evidence type="ECO:0000259" key="2">
    <source>
        <dbReference type="Pfam" id="PF17648"/>
    </source>
</evidence>
<evidence type="ECO:0000313" key="4">
    <source>
        <dbReference type="Proteomes" id="UP000236723"/>
    </source>
</evidence>
<organism evidence="3 4">
    <name type="scientific">Thermomonospora echinospora</name>
    <dbReference type="NCBI Taxonomy" id="1992"/>
    <lineage>
        <taxon>Bacteria</taxon>
        <taxon>Bacillati</taxon>
        <taxon>Actinomycetota</taxon>
        <taxon>Actinomycetes</taxon>
        <taxon>Streptosporangiales</taxon>
        <taxon>Thermomonosporaceae</taxon>
        <taxon>Thermomonospora</taxon>
    </lineage>
</organism>
<dbReference type="RefSeq" id="WP_103943649.1">
    <property type="nucleotide sequence ID" value="NZ_FNVO01000023.1"/>
</dbReference>
<gene>
    <name evidence="3" type="ORF">SAMN04489712_12324</name>
</gene>